<dbReference type="PROSITE" id="PS50005">
    <property type="entry name" value="TPR"/>
    <property type="match status" value="6"/>
</dbReference>
<keyword evidence="2" id="KW-0175">Coiled coil</keyword>
<dbReference type="PRINTS" id="PR00381">
    <property type="entry name" value="KINESINLIGHT"/>
</dbReference>
<evidence type="ECO:0000313" key="4">
    <source>
        <dbReference type="EMBL" id="AGY56597.1"/>
    </source>
</evidence>
<dbReference type="KEGG" id="glj:GKIL_0350"/>
<feature type="repeat" description="TPR" evidence="1">
    <location>
        <begin position="116"/>
        <end position="149"/>
    </location>
</feature>
<dbReference type="EMBL" id="CP003587">
    <property type="protein sequence ID" value="AGY56597.1"/>
    <property type="molecule type" value="Genomic_DNA"/>
</dbReference>
<dbReference type="RefSeq" id="WP_023171613.1">
    <property type="nucleotide sequence ID" value="NC_022600.1"/>
</dbReference>
<keyword evidence="5" id="KW-1185">Reference proteome</keyword>
<dbReference type="InterPro" id="IPR019734">
    <property type="entry name" value="TPR_rpt"/>
</dbReference>
<dbReference type="eggNOG" id="COG4995">
    <property type="taxonomic scope" value="Bacteria"/>
</dbReference>
<dbReference type="PATRIC" id="fig|1183438.3.peg.352"/>
<dbReference type="eggNOG" id="COG0457">
    <property type="taxonomic scope" value="Bacteria"/>
</dbReference>
<dbReference type="SUPFAM" id="SSF48452">
    <property type="entry name" value="TPR-like"/>
    <property type="match status" value="2"/>
</dbReference>
<proteinExistence type="predicted"/>
<feature type="coiled-coil region" evidence="2">
    <location>
        <begin position="471"/>
        <end position="498"/>
    </location>
</feature>
<protein>
    <submittedName>
        <fullName evidence="4">Exodeoxyribonuclease VII large subunit</fullName>
    </submittedName>
</protein>
<dbReference type="SMART" id="SM00028">
    <property type="entry name" value="TPR"/>
    <property type="match status" value="7"/>
</dbReference>
<dbReference type="PANTHER" id="PTHR46082">
    <property type="entry name" value="ATP/GTP-BINDING PROTEIN-RELATED"/>
    <property type="match status" value="1"/>
</dbReference>
<dbReference type="STRING" id="1183438.GKIL_0350"/>
<reference evidence="4 5" key="1">
    <citation type="journal article" date="2013" name="PLoS ONE">
        <title>Cultivation and Complete Genome Sequencing of Gloeobacter kilaueensis sp. nov., from a Lava Cave in Kilauea Caldera, Hawai'i.</title>
        <authorList>
            <person name="Saw J.H."/>
            <person name="Schatz M."/>
            <person name="Brown M.V."/>
            <person name="Kunkel D.D."/>
            <person name="Foster J.S."/>
            <person name="Shick H."/>
            <person name="Christensen S."/>
            <person name="Hou S."/>
            <person name="Wan X."/>
            <person name="Donachie S.P."/>
        </authorList>
    </citation>
    <scope>NUCLEOTIDE SEQUENCE [LARGE SCALE GENOMIC DNA]</scope>
    <source>
        <strain evidence="5">JS</strain>
    </source>
</reference>
<dbReference type="Proteomes" id="UP000017396">
    <property type="component" value="Chromosome"/>
</dbReference>
<feature type="repeat" description="TPR" evidence="1">
    <location>
        <begin position="74"/>
        <end position="107"/>
    </location>
</feature>
<dbReference type="InterPro" id="IPR011990">
    <property type="entry name" value="TPR-like_helical_dom_sf"/>
</dbReference>
<feature type="repeat" description="TPR" evidence="1">
    <location>
        <begin position="284"/>
        <end position="317"/>
    </location>
</feature>
<dbReference type="HOGENOM" id="CLU_002404_1_0_3"/>
<dbReference type="AlphaFoldDB" id="U5QCF4"/>
<evidence type="ECO:0000259" key="3">
    <source>
        <dbReference type="Pfam" id="PF12770"/>
    </source>
</evidence>
<feature type="repeat" description="TPR" evidence="1">
    <location>
        <begin position="242"/>
        <end position="275"/>
    </location>
</feature>
<evidence type="ECO:0000256" key="1">
    <source>
        <dbReference type="PROSITE-ProRule" id="PRU00339"/>
    </source>
</evidence>
<dbReference type="Gene3D" id="1.25.40.10">
    <property type="entry name" value="Tetratricopeptide repeat domain"/>
    <property type="match status" value="2"/>
</dbReference>
<sequence>MKQGKYVEAVTLAQRALKLRQEQLKSPHKLIADSLRLIAALYFVQKDFGQAQLFAQQAVTMHEQVLGPEHPEVAKSLNLLGSIYHASSNYEQAELILKRALAIREKAFGPEHSETAASLSNLALVYHTFGNYGQAELLYKRALAIHEKAFGPEHLTVASIINNLANLYRDLGNYKQAESLFRRALAIREKFLGMEHPEIAIALGNLGTELRASGDYHKAEPLFKRSLTILEKSLGPESPDVSYALENLAEAYSDQGDFAKAEPLFKRAIAIQEKSLGPEHYVLSTVLMSLASNYVSIGNYEQAESLYLRAIAIREKVLGQENPEVATSLQKIGLFYLDRQAHQADPSSQVPLESLTRSLEIQEKNLSLNLSLGVEERKREYLSTFRDSTDIAIAAHLQSAPKDPAAARLALETILRRKGRLLDQLSNTLALSALRQRLEPAQQTLLNQIVANRAQLAKLIYKQTATENLDAQKYQADVSQVQQQLKQLEDQLAIRSAEFRSQRQPVTLTAVEEKLPADAALLELVRYRPLNFAAIKLTERFGAEHYAAYVLLPDGSIQGTDLGEAQKIDQMVSDLRQSLSSPSKSIRAVRAQAHQLYEQIVQPLQPFLGSTRHLLISPDSSLHLLPFAPLVDGQGHYLIEKFTLTYINSGRDLLRVAESSTTAQKPLILANPSFQSARWQVASRAAAGDSSRGSDDNPRSVELAKLLSFEPLSWTSTEAKAVQSILNLPDDRVLTGEQATENALKQVHGPALLHIATHGFFFPDARRVDGQPIENPLLRSGLILAGAQNRASGGEDGIISALELADLDLRGTQLVVLSACQTGLGEVSSGEGVYGLRRALILAGARSQLVSLWQVADKATAQLMSGYYQKLRTGAGRSEAMRQVQLQWLQSASGSLLHPYYWAGFIPSGDWQPLPASTFHGAAKKSLGKKVNFVANVDN</sequence>
<dbReference type="PANTHER" id="PTHR46082:SF6">
    <property type="entry name" value="AAA+ ATPASE DOMAIN-CONTAINING PROTEIN-RELATED"/>
    <property type="match status" value="1"/>
</dbReference>
<gene>
    <name evidence="4" type="primary">xseA</name>
    <name evidence="4" type="ORF">GKIL_0350</name>
</gene>
<dbReference type="InterPro" id="IPR053137">
    <property type="entry name" value="NLR-like"/>
</dbReference>
<accession>U5QCF4</accession>
<dbReference type="Pfam" id="PF13424">
    <property type="entry name" value="TPR_12"/>
    <property type="match status" value="4"/>
</dbReference>
<feature type="domain" description="CHAT" evidence="3">
    <location>
        <begin position="591"/>
        <end position="910"/>
    </location>
</feature>
<name>U5QCF4_GLOK1</name>
<dbReference type="InterPro" id="IPR024983">
    <property type="entry name" value="CHAT_dom"/>
</dbReference>
<keyword evidence="1" id="KW-0802">TPR repeat</keyword>
<dbReference type="Pfam" id="PF12770">
    <property type="entry name" value="CHAT"/>
    <property type="match status" value="1"/>
</dbReference>
<feature type="repeat" description="TPR" evidence="1">
    <location>
        <begin position="158"/>
        <end position="191"/>
    </location>
</feature>
<organism evidence="4 5">
    <name type="scientific">Gloeobacter kilaueensis (strain ATCC BAA-2537 / CCAP 1431/1 / ULC 316 / JS1)</name>
    <dbReference type="NCBI Taxonomy" id="1183438"/>
    <lineage>
        <taxon>Bacteria</taxon>
        <taxon>Bacillati</taxon>
        <taxon>Cyanobacteriota</taxon>
        <taxon>Cyanophyceae</taxon>
        <taxon>Gloeobacterales</taxon>
        <taxon>Gloeobacteraceae</taxon>
        <taxon>Gloeobacter</taxon>
    </lineage>
</organism>
<evidence type="ECO:0000313" key="5">
    <source>
        <dbReference type="Proteomes" id="UP000017396"/>
    </source>
</evidence>
<evidence type="ECO:0000256" key="2">
    <source>
        <dbReference type="SAM" id="Coils"/>
    </source>
</evidence>
<feature type="repeat" description="TPR" evidence="1">
    <location>
        <begin position="200"/>
        <end position="233"/>
    </location>
</feature>